<keyword evidence="1" id="KW-0472">Membrane</keyword>
<keyword evidence="1" id="KW-0812">Transmembrane</keyword>
<accession>A0A914QXP5</accession>
<name>A0A914QXP5_9BILA</name>
<dbReference type="AlphaFoldDB" id="A0A914QXP5"/>
<keyword evidence="2" id="KW-1185">Reference proteome</keyword>
<dbReference type="WBParaSite" id="PDA_v2.g863.t1">
    <property type="protein sequence ID" value="PDA_v2.g863.t1"/>
    <property type="gene ID" value="PDA_v2.g863"/>
</dbReference>
<feature type="transmembrane region" description="Helical" evidence="1">
    <location>
        <begin position="67"/>
        <end position="86"/>
    </location>
</feature>
<dbReference type="Proteomes" id="UP000887578">
    <property type="component" value="Unplaced"/>
</dbReference>
<organism evidence="2 3">
    <name type="scientific">Panagrolaimus davidi</name>
    <dbReference type="NCBI Taxonomy" id="227884"/>
    <lineage>
        <taxon>Eukaryota</taxon>
        <taxon>Metazoa</taxon>
        <taxon>Ecdysozoa</taxon>
        <taxon>Nematoda</taxon>
        <taxon>Chromadorea</taxon>
        <taxon>Rhabditida</taxon>
        <taxon>Tylenchina</taxon>
        <taxon>Panagrolaimomorpha</taxon>
        <taxon>Panagrolaimoidea</taxon>
        <taxon>Panagrolaimidae</taxon>
        <taxon>Panagrolaimus</taxon>
    </lineage>
</organism>
<sequence length="173" mass="20520">MPNNYQRLDRPKAIYPVQMSVKLFLFVMTFLSLTGYFLRAPYIYVLFNYDFALNYSDKISMAIADGIYIFAIIIYLPLQLFYLCFYMKEHGFFENWENGTIIKIIFSITLLSNFWQKWLFESLVAHEKLCEKRLESNSTLTCWGHREYHSNHSNMSEAQSEAYHSMVNSSFPS</sequence>
<reference evidence="3" key="1">
    <citation type="submission" date="2022-11" db="UniProtKB">
        <authorList>
            <consortium name="WormBaseParasite"/>
        </authorList>
    </citation>
    <scope>IDENTIFICATION</scope>
</reference>
<keyword evidence="1" id="KW-1133">Transmembrane helix</keyword>
<proteinExistence type="predicted"/>
<feature type="transmembrane region" description="Helical" evidence="1">
    <location>
        <begin position="21"/>
        <end position="47"/>
    </location>
</feature>
<evidence type="ECO:0000313" key="2">
    <source>
        <dbReference type="Proteomes" id="UP000887578"/>
    </source>
</evidence>
<evidence type="ECO:0000313" key="3">
    <source>
        <dbReference type="WBParaSite" id="PDA_v2.g863.t1"/>
    </source>
</evidence>
<protein>
    <submittedName>
        <fullName evidence="3">Uncharacterized protein</fullName>
    </submittedName>
</protein>
<evidence type="ECO:0000256" key="1">
    <source>
        <dbReference type="SAM" id="Phobius"/>
    </source>
</evidence>